<comment type="caution">
    <text evidence="11">The sequence shown here is derived from an EMBL/GenBank/DDBJ whole genome shotgun (WGS) entry which is preliminary data.</text>
</comment>
<feature type="transmembrane region" description="Helical" evidence="7">
    <location>
        <begin position="1386"/>
        <end position="1405"/>
    </location>
</feature>
<feature type="compositionally biased region" description="Basic and acidic residues" evidence="6">
    <location>
        <begin position="787"/>
        <end position="810"/>
    </location>
</feature>
<feature type="region of interest" description="Disordered" evidence="6">
    <location>
        <begin position="889"/>
        <end position="973"/>
    </location>
</feature>
<dbReference type="InterPro" id="IPR029045">
    <property type="entry name" value="ClpP/crotonase-like_dom_sf"/>
</dbReference>
<dbReference type="GO" id="GO:0015179">
    <property type="term" value="F:L-amino acid transmembrane transporter activity"/>
    <property type="evidence" value="ECO:0007669"/>
    <property type="project" value="TreeGrafter"/>
</dbReference>
<feature type="transmembrane region" description="Helical" evidence="7">
    <location>
        <begin position="1614"/>
        <end position="1638"/>
    </location>
</feature>
<dbReference type="Pfam" id="PF01490">
    <property type="entry name" value="Aa_trans"/>
    <property type="match status" value="1"/>
</dbReference>
<feature type="compositionally biased region" description="Pro residues" evidence="6">
    <location>
        <begin position="894"/>
        <end position="910"/>
    </location>
</feature>
<dbReference type="Pfam" id="PF03572">
    <property type="entry name" value="Peptidase_S41"/>
    <property type="match status" value="1"/>
</dbReference>
<comment type="similarity">
    <text evidence="2">Belongs to the amino acid/polyamine transporter 2 family.</text>
</comment>
<evidence type="ECO:0000256" key="1">
    <source>
        <dbReference type="ARBA" id="ARBA00004141"/>
    </source>
</evidence>
<keyword evidence="4 7" id="KW-1133">Transmembrane helix</keyword>
<protein>
    <recommendedName>
        <fullName evidence="13">Vacuolar amino acid transporter 3</fullName>
    </recommendedName>
</protein>
<dbReference type="InterPro" id="IPR013057">
    <property type="entry name" value="AA_transpt_TM"/>
</dbReference>
<feature type="compositionally biased region" description="Polar residues" evidence="6">
    <location>
        <begin position="1091"/>
        <end position="1103"/>
    </location>
</feature>
<dbReference type="GO" id="GO:0008236">
    <property type="term" value="F:serine-type peptidase activity"/>
    <property type="evidence" value="ECO:0007669"/>
    <property type="project" value="InterPro"/>
</dbReference>
<accession>A0A9P8D2Z3</accession>
<proteinExistence type="inferred from homology"/>
<dbReference type="EMBL" id="JAIFTL010000003">
    <property type="protein sequence ID" value="KAG9327540.1"/>
    <property type="molecule type" value="Genomic_DNA"/>
</dbReference>
<evidence type="ECO:0000256" key="7">
    <source>
        <dbReference type="SAM" id="Phobius"/>
    </source>
</evidence>
<feature type="region of interest" description="Disordered" evidence="6">
    <location>
        <begin position="1076"/>
        <end position="1105"/>
    </location>
</feature>
<evidence type="ECO:0000256" key="2">
    <source>
        <dbReference type="ARBA" id="ARBA00008066"/>
    </source>
</evidence>
<feature type="compositionally biased region" description="Polar residues" evidence="6">
    <location>
        <begin position="914"/>
        <end position="931"/>
    </location>
</feature>
<feature type="chain" id="PRO_5040351016" description="Vacuolar amino acid transporter 3" evidence="8">
    <location>
        <begin position="26"/>
        <end position="1644"/>
    </location>
</feature>
<feature type="transmembrane region" description="Helical" evidence="7">
    <location>
        <begin position="1320"/>
        <end position="1343"/>
    </location>
</feature>
<feature type="region of interest" description="Disordered" evidence="6">
    <location>
        <begin position="159"/>
        <end position="224"/>
    </location>
</feature>
<feature type="transmembrane region" description="Helical" evidence="7">
    <location>
        <begin position="1556"/>
        <end position="1574"/>
    </location>
</feature>
<evidence type="ECO:0000313" key="12">
    <source>
        <dbReference type="Proteomes" id="UP000717515"/>
    </source>
</evidence>
<reference evidence="11" key="1">
    <citation type="submission" date="2021-07" db="EMBL/GenBank/DDBJ databases">
        <title>Draft genome of Mortierella alpina, strain LL118, isolated from an aspen leaf litter sample.</title>
        <authorList>
            <person name="Yang S."/>
            <person name="Vinatzer B.A."/>
        </authorList>
    </citation>
    <scope>NUCLEOTIDE SEQUENCE</scope>
    <source>
        <strain evidence="11">LL118</strain>
    </source>
</reference>
<evidence type="ECO:0000259" key="10">
    <source>
        <dbReference type="Pfam" id="PF03572"/>
    </source>
</evidence>
<evidence type="ECO:0000256" key="3">
    <source>
        <dbReference type="ARBA" id="ARBA00022692"/>
    </source>
</evidence>
<dbReference type="InterPro" id="IPR005151">
    <property type="entry name" value="Tail-specific_protease"/>
</dbReference>
<gene>
    <name evidence="11" type="ORF">KVV02_003785</name>
</gene>
<feature type="transmembrane region" description="Helical" evidence="7">
    <location>
        <begin position="1429"/>
        <end position="1450"/>
    </location>
</feature>
<dbReference type="GO" id="GO:0005774">
    <property type="term" value="C:vacuolar membrane"/>
    <property type="evidence" value="ECO:0007669"/>
    <property type="project" value="TreeGrafter"/>
</dbReference>
<keyword evidence="8" id="KW-0732">Signal</keyword>
<dbReference type="PANTHER" id="PTHR22950">
    <property type="entry name" value="AMINO ACID TRANSPORTER"/>
    <property type="match status" value="1"/>
</dbReference>
<dbReference type="GO" id="GO:0006508">
    <property type="term" value="P:proteolysis"/>
    <property type="evidence" value="ECO:0007669"/>
    <property type="project" value="InterPro"/>
</dbReference>
<evidence type="ECO:0000313" key="11">
    <source>
        <dbReference type="EMBL" id="KAG9327540.1"/>
    </source>
</evidence>
<feature type="region of interest" description="Disordered" evidence="6">
    <location>
        <begin position="748"/>
        <end position="813"/>
    </location>
</feature>
<feature type="region of interest" description="Disordered" evidence="6">
    <location>
        <begin position="998"/>
        <end position="1037"/>
    </location>
</feature>
<evidence type="ECO:0008006" key="13">
    <source>
        <dbReference type="Google" id="ProtNLM"/>
    </source>
</evidence>
<keyword evidence="5 7" id="KW-0472">Membrane</keyword>
<evidence type="ECO:0000259" key="9">
    <source>
        <dbReference type="Pfam" id="PF01490"/>
    </source>
</evidence>
<feature type="domain" description="Tail specific protease" evidence="10">
    <location>
        <begin position="523"/>
        <end position="700"/>
    </location>
</feature>
<feature type="compositionally biased region" description="Basic and acidic residues" evidence="6">
    <location>
        <begin position="748"/>
        <end position="757"/>
    </location>
</feature>
<keyword evidence="3 7" id="KW-0812">Transmembrane</keyword>
<feature type="transmembrane region" description="Helical" evidence="7">
    <location>
        <begin position="1363"/>
        <end position="1379"/>
    </location>
</feature>
<feature type="signal peptide" evidence="8">
    <location>
        <begin position="1"/>
        <end position="25"/>
    </location>
</feature>
<evidence type="ECO:0000256" key="5">
    <source>
        <dbReference type="ARBA" id="ARBA00023136"/>
    </source>
</evidence>
<dbReference type="Gene3D" id="1.20.1740.10">
    <property type="entry name" value="Amino acid/polyamine transporter I"/>
    <property type="match status" value="1"/>
</dbReference>
<evidence type="ECO:0000256" key="8">
    <source>
        <dbReference type="SAM" id="SignalP"/>
    </source>
</evidence>
<feature type="transmembrane region" description="Helical" evidence="7">
    <location>
        <begin position="1580"/>
        <end position="1602"/>
    </location>
</feature>
<dbReference type="PANTHER" id="PTHR22950:SF666">
    <property type="entry name" value="VACUOLAR AMINO ACID TRANSPORTER 4"/>
    <property type="match status" value="1"/>
</dbReference>
<sequence length="1644" mass="181839">MHWSTWSKPLIGITGALALLQIARANSAQGTAEVAPIGQESNAPNNDPVVDSSGEDDYYKPIRHDIRRQVDPCTAASKLTGGRIPYEIAKACLDADFPFPSTLREETAKTVKTLISSFFVFEDLAARPPSGDNVKGFNFTPVNIAGEVDQLLEQSQRSFAANDEVDNLGIEDDDDDDDDDDDEDDDEDEDEDDKDDGESENEGTVTENDQALDSTTEQETEPASPAVTAALFPMTHREFHDGLSGILGKARDGHLSYDADCFRPFEFKLGFYMSHFVRDGKTVLKVHAVDPYFAETNRLNQDILNCDVVKIGGKNAADYIQQWADKHVSESKDPNVRFNLALVRPKYSTLDSDSYLYGSFAQQFKLPEEPSLAFEFQCPGYFFFWPVAPIKANVKWTASYHGQPFRDTLSYYKANCIKPDFDGSEIGSEQGLKDNTEKMFGQDTPKKADEKMTQLSQFTSEQLPVVKYYDDHGSGTQDVDWTPDATSVRELYRGKQGISALLLSDDKTGIITVPSVEPEDSGMSFSDFASEWVNSVIQAINTLRPRAENLILDLSHNGGGYICVGSTLMNLFFPDRPRSVTNIRQTPIANQMMKVGALGVSGFISSYGNSTATVFDVDVFPSPITHPHRPNMIFTDYLVDRCSIVDQYELKVDPVEESKRRRASSSSNNVYRPWDPENMAILTNGYCGSTCALISNMMHTKFGVKTVVIGGKSQASVEKMSYSTFPGLQVIDDALIFDHIRKVEKLKEDLKDPEGSERGVPQGDESKTQKSFAVGNNKEEKEDEDGDNTKEKDEKMDQVPRADDDGKPEYNELDVPYPANFAHKSRIRLTWRQIYHTGDTLDQFVYSQKDNKFRPAWGDVERWNEYSFIPADKRIDYTENNVHSAARIWHPMDHPQPPRAVSPPSSPPADPQHNELSTGTPPSSTEKSASGTPLPRPDAPAEMLDLDGVARSRSTKRLQAKPSAEALTIDTANQPDDEQLHAIVGQYLTLTPTIPEAAGPAQLPATPSSTNATMIPIPVSLDDPSTSPPQKQDNHLSPAVVASNTEQVLGGPDQAATTPLSLPATADETTINMQDVGPLDAVPSSGGEGSSLATAPDSESPSHFNLLGADVSNEVYKWHEKEQRKQLERAQTYHAPPAEDPDISNIKAPGGFRRHYVQQDAATRGAPAPKITKSFIHFLGLFDMYEIDHFAGENFHSIPRRSIVVPKDMDRRRNSLAGTLRSERKVFLPGQEIDEDEVVIEEPEDKISFSKAVGMLFKTFIASGILFLPNAFKNGGILFSSLFMTLIATLCLHSFLLLVKCRELHPGSYGDIGQNFYGRWMRYIVLFAIAISQFGFCCGYCIFFAQQFAIVVESLGGAELNKIVWIAIFFVILVPFTMVRNIGKLGFSTLVADVCIIVGLVYLYAYDIKQLVINNGPPEPLQLFNSKDFGLFVGTAVFSYEGIGMVIPICGSMAEPKRFPKALTIVLSVVCVLLVSFGAMGYAAYGENVRTIVLDDLPNATSGEKAGKNAIQLLYIIAIFLTTPLMLFPCIRIIEHVVFTAVGNGPAGKTRILKENLVRILIDFCVAAVAFAGYTKLDIFISFVGSFACAPLLFIFPPLFHIKAFPNQPTWRRISDIVLILFGFLVFFYTLVITIQSFSSHRSE</sequence>
<feature type="compositionally biased region" description="Acidic residues" evidence="6">
    <location>
        <begin position="163"/>
        <end position="201"/>
    </location>
</feature>
<dbReference type="Proteomes" id="UP000717515">
    <property type="component" value="Unassembled WGS sequence"/>
</dbReference>
<dbReference type="SUPFAM" id="SSF52096">
    <property type="entry name" value="ClpP/crotonase"/>
    <property type="match status" value="1"/>
</dbReference>
<feature type="compositionally biased region" description="Polar residues" evidence="6">
    <location>
        <begin position="202"/>
        <end position="217"/>
    </location>
</feature>
<evidence type="ECO:0000256" key="4">
    <source>
        <dbReference type="ARBA" id="ARBA00022989"/>
    </source>
</evidence>
<feature type="domain" description="Amino acid transporter transmembrane" evidence="9">
    <location>
        <begin position="1246"/>
        <end position="1635"/>
    </location>
</feature>
<feature type="region of interest" description="Disordered" evidence="6">
    <location>
        <begin position="33"/>
        <end position="55"/>
    </location>
</feature>
<dbReference type="Gene3D" id="3.90.226.10">
    <property type="entry name" value="2-enoyl-CoA Hydratase, Chain A, domain 1"/>
    <property type="match status" value="1"/>
</dbReference>
<feature type="transmembrane region" description="Helical" evidence="7">
    <location>
        <begin position="1462"/>
        <end position="1485"/>
    </location>
</feature>
<name>A0A9P8D2Z3_MORAP</name>
<organism evidence="11 12">
    <name type="scientific">Mortierella alpina</name>
    <name type="common">Oleaginous fungus</name>
    <name type="synonym">Mortierella renispora</name>
    <dbReference type="NCBI Taxonomy" id="64518"/>
    <lineage>
        <taxon>Eukaryota</taxon>
        <taxon>Fungi</taxon>
        <taxon>Fungi incertae sedis</taxon>
        <taxon>Mucoromycota</taxon>
        <taxon>Mortierellomycotina</taxon>
        <taxon>Mortierellomycetes</taxon>
        <taxon>Mortierellales</taxon>
        <taxon>Mortierellaceae</taxon>
        <taxon>Mortierella</taxon>
    </lineage>
</organism>
<feature type="transmembrane region" description="Helical" evidence="7">
    <location>
        <begin position="1513"/>
        <end position="1535"/>
    </location>
</feature>
<evidence type="ECO:0000256" key="6">
    <source>
        <dbReference type="SAM" id="MobiDB-lite"/>
    </source>
</evidence>
<comment type="subcellular location">
    <subcellularLocation>
        <location evidence="1">Membrane</location>
        <topology evidence="1">Multi-pass membrane protein</topology>
    </subcellularLocation>
</comment>
<feature type="transmembrane region" description="Helical" evidence="7">
    <location>
        <begin position="1277"/>
        <end position="1299"/>
    </location>
</feature>